<comment type="caution">
    <text evidence="6">The sequence shown here is derived from an EMBL/GenBank/DDBJ whole genome shotgun (WGS) entry which is preliminary data.</text>
</comment>
<gene>
    <name evidence="6" type="ORF">MATL_G00226540</name>
</gene>
<dbReference type="FunFam" id="1.20.1000.10:FF:000001">
    <property type="entry name" value="Guanylate binding protein 1"/>
    <property type="match status" value="1"/>
</dbReference>
<proteinExistence type="predicted"/>
<keyword evidence="1" id="KW-0378">Hydrolase</keyword>
<dbReference type="Proteomes" id="UP001046870">
    <property type="component" value="Chromosome 20"/>
</dbReference>
<dbReference type="SUPFAM" id="SSF48340">
    <property type="entry name" value="Interferon-induced guanylate-binding protein 1 (GBP1), C-terminal domain"/>
    <property type="match status" value="1"/>
</dbReference>
<dbReference type="Gene3D" id="1.20.1000.10">
    <property type="entry name" value="Guanylate-binding protein, C-terminal domain"/>
    <property type="match status" value="1"/>
</dbReference>
<protein>
    <recommendedName>
        <fullName evidence="5">Guanylate-binding protein/Atlastin C-terminal domain-containing protein</fullName>
    </recommendedName>
</protein>
<dbReference type="AlphaFoldDB" id="A0A9D3T3D7"/>
<dbReference type="EMBL" id="JAFDVH010000020">
    <property type="protein sequence ID" value="KAG7459000.1"/>
    <property type="molecule type" value="Genomic_DNA"/>
</dbReference>
<dbReference type="InterPro" id="IPR003191">
    <property type="entry name" value="Guanylate-bd/ATL_C"/>
</dbReference>
<keyword evidence="4" id="KW-0175">Coiled coil</keyword>
<name>A0A9D3T3D7_MEGAT</name>
<evidence type="ECO:0000256" key="1">
    <source>
        <dbReference type="ARBA" id="ARBA00022801"/>
    </source>
</evidence>
<dbReference type="InterPro" id="IPR037684">
    <property type="entry name" value="GBP_C"/>
</dbReference>
<evidence type="ECO:0000256" key="3">
    <source>
        <dbReference type="ARBA" id="ARBA00023134"/>
    </source>
</evidence>
<dbReference type="OrthoDB" id="2135133at2759"/>
<dbReference type="GO" id="GO:0005525">
    <property type="term" value="F:GTP binding"/>
    <property type="evidence" value="ECO:0007669"/>
    <property type="project" value="UniProtKB-KW"/>
</dbReference>
<dbReference type="PANTHER" id="PTHR10751">
    <property type="entry name" value="GUANYLATE BINDING PROTEIN"/>
    <property type="match status" value="1"/>
</dbReference>
<organism evidence="6 7">
    <name type="scientific">Megalops atlanticus</name>
    <name type="common">Tarpon</name>
    <name type="synonym">Clupea gigantea</name>
    <dbReference type="NCBI Taxonomy" id="7932"/>
    <lineage>
        <taxon>Eukaryota</taxon>
        <taxon>Metazoa</taxon>
        <taxon>Chordata</taxon>
        <taxon>Craniata</taxon>
        <taxon>Vertebrata</taxon>
        <taxon>Euteleostomi</taxon>
        <taxon>Actinopterygii</taxon>
        <taxon>Neopterygii</taxon>
        <taxon>Teleostei</taxon>
        <taxon>Elopiformes</taxon>
        <taxon>Megalopidae</taxon>
        <taxon>Megalops</taxon>
    </lineage>
</organism>
<evidence type="ECO:0000313" key="7">
    <source>
        <dbReference type="Proteomes" id="UP001046870"/>
    </source>
</evidence>
<dbReference type="GO" id="GO:0003924">
    <property type="term" value="F:GTPase activity"/>
    <property type="evidence" value="ECO:0007669"/>
    <property type="project" value="InterPro"/>
</dbReference>
<feature type="coiled-coil region" evidence="4">
    <location>
        <begin position="204"/>
        <end position="298"/>
    </location>
</feature>
<dbReference type="CDD" id="cd16269">
    <property type="entry name" value="GBP_C"/>
    <property type="match status" value="1"/>
</dbReference>
<keyword evidence="3" id="KW-0342">GTP-binding</keyword>
<dbReference type="Pfam" id="PF02841">
    <property type="entry name" value="GBP_C"/>
    <property type="match status" value="1"/>
</dbReference>
<keyword evidence="7" id="KW-1185">Reference proteome</keyword>
<evidence type="ECO:0000259" key="5">
    <source>
        <dbReference type="Pfam" id="PF02841"/>
    </source>
</evidence>
<sequence>MKGGITVTGRLLGNLAVTYVDAIRSGNIPCLENAVLALSQIENSAAVEQSHALYRQLLGERVVLHTETQEELSSVHEGCLKEALQLFLDRSFKDDNQRFQEDLMERIKEEYEGKCRENEQISENHCTALLVQLEDSMRPQEFYMKPGGYNHYRKDLDDFVELYRQAPGKGIKAEQVLEEYLKEKNNLGKTILMADRNLSEQQRCLAEERTRAELERHKAQAAREQQRVMERRLEDMARARRENERQLLEKMERDRNAALKEHQRVLDQKLREQNALLTEGYNERARRLEGEIARLRREVNQSRRPSGGGGGCIIS</sequence>
<evidence type="ECO:0000256" key="2">
    <source>
        <dbReference type="ARBA" id="ARBA00022859"/>
    </source>
</evidence>
<evidence type="ECO:0000256" key="4">
    <source>
        <dbReference type="SAM" id="Coils"/>
    </source>
</evidence>
<evidence type="ECO:0000313" key="6">
    <source>
        <dbReference type="EMBL" id="KAG7459000.1"/>
    </source>
</evidence>
<keyword evidence="2" id="KW-0391">Immunity</keyword>
<dbReference type="GO" id="GO:0002376">
    <property type="term" value="P:immune system process"/>
    <property type="evidence" value="ECO:0007669"/>
    <property type="project" value="UniProtKB-KW"/>
</dbReference>
<accession>A0A9D3T3D7</accession>
<feature type="domain" description="Guanylate-binding protein/Atlastin C-terminal" evidence="5">
    <location>
        <begin position="3"/>
        <end position="295"/>
    </location>
</feature>
<dbReference type="InterPro" id="IPR036543">
    <property type="entry name" value="Guanylate-bd_C_sf"/>
</dbReference>
<reference evidence="6" key="1">
    <citation type="submission" date="2021-01" db="EMBL/GenBank/DDBJ databases">
        <authorList>
            <person name="Zahm M."/>
            <person name="Roques C."/>
            <person name="Cabau C."/>
            <person name="Klopp C."/>
            <person name="Donnadieu C."/>
            <person name="Jouanno E."/>
            <person name="Lampietro C."/>
            <person name="Louis A."/>
            <person name="Herpin A."/>
            <person name="Echchiki A."/>
            <person name="Berthelot C."/>
            <person name="Parey E."/>
            <person name="Roest-Crollius H."/>
            <person name="Braasch I."/>
            <person name="Postlethwait J."/>
            <person name="Bobe J."/>
            <person name="Montfort J."/>
            <person name="Bouchez O."/>
            <person name="Begum T."/>
            <person name="Mejri S."/>
            <person name="Adams A."/>
            <person name="Chen W.-J."/>
            <person name="Guiguen Y."/>
        </authorList>
    </citation>
    <scope>NUCLEOTIDE SEQUENCE</scope>
    <source>
        <strain evidence="6">YG-15Mar2019-1</strain>
        <tissue evidence="6">Brain</tissue>
    </source>
</reference>
<keyword evidence="3" id="KW-0547">Nucleotide-binding</keyword>